<name>A0A3S0A1M7_9CORY</name>
<sequence>MDPVCGVKLSPDGTIVPIKGGRVTPAELGEAARARRIELGLRQQDLAALAGVSERLIREIEKGKPSLRLDTLLQVLDVLGFRIALTEFDALRPGA</sequence>
<dbReference type="PROSITE" id="PS50943">
    <property type="entry name" value="HTH_CROC1"/>
    <property type="match status" value="1"/>
</dbReference>
<accession>A0A3S0A1M7</accession>
<reference evidence="2 3" key="1">
    <citation type="submission" date="2018-12" db="EMBL/GenBank/DDBJ databases">
        <title>YIM 101343 draft genome.</title>
        <authorList>
            <person name="Chen X."/>
        </authorList>
    </citation>
    <scope>NUCLEOTIDE SEQUENCE [LARGE SCALE GENOMIC DNA]</scope>
    <source>
        <strain evidence="2 3">YIM 101343</strain>
    </source>
</reference>
<dbReference type="Proteomes" id="UP000274907">
    <property type="component" value="Unassembled WGS sequence"/>
</dbReference>
<organism evidence="2 3">
    <name type="scientific">Corynebacterium hylobatis</name>
    <dbReference type="NCBI Taxonomy" id="1859290"/>
    <lineage>
        <taxon>Bacteria</taxon>
        <taxon>Bacillati</taxon>
        <taxon>Actinomycetota</taxon>
        <taxon>Actinomycetes</taxon>
        <taxon>Mycobacteriales</taxon>
        <taxon>Corynebacteriaceae</taxon>
        <taxon>Corynebacterium</taxon>
    </lineage>
</organism>
<dbReference type="AlphaFoldDB" id="A0A3S0A1M7"/>
<dbReference type="InterPro" id="IPR017507">
    <property type="entry name" value="Tscrpt_reg_HipB-like"/>
</dbReference>
<proteinExistence type="predicted"/>
<comment type="caution">
    <text evidence="2">The sequence shown here is derived from an EMBL/GenBank/DDBJ whole genome shotgun (WGS) entry which is preliminary data.</text>
</comment>
<dbReference type="InterPro" id="IPR010982">
    <property type="entry name" value="Lambda_DNA-bd_dom_sf"/>
</dbReference>
<evidence type="ECO:0000259" key="1">
    <source>
        <dbReference type="PROSITE" id="PS50943"/>
    </source>
</evidence>
<dbReference type="OrthoDB" id="5521004at2"/>
<keyword evidence="3" id="KW-1185">Reference proteome</keyword>
<dbReference type="Gene3D" id="1.10.260.40">
    <property type="entry name" value="lambda repressor-like DNA-binding domains"/>
    <property type="match status" value="1"/>
</dbReference>
<evidence type="ECO:0000313" key="3">
    <source>
        <dbReference type="Proteomes" id="UP000274907"/>
    </source>
</evidence>
<dbReference type="SMART" id="SM00530">
    <property type="entry name" value="HTH_XRE"/>
    <property type="match status" value="1"/>
</dbReference>
<evidence type="ECO:0000313" key="2">
    <source>
        <dbReference type="EMBL" id="RSZ66223.1"/>
    </source>
</evidence>
<dbReference type="GO" id="GO:0003677">
    <property type="term" value="F:DNA binding"/>
    <property type="evidence" value="ECO:0007669"/>
    <property type="project" value="InterPro"/>
</dbReference>
<gene>
    <name evidence="2" type="ORF">EAH68_00905</name>
</gene>
<dbReference type="InterPro" id="IPR001387">
    <property type="entry name" value="Cro/C1-type_HTH"/>
</dbReference>
<dbReference type="NCBIfam" id="TIGR03070">
    <property type="entry name" value="couple_hipB"/>
    <property type="match status" value="1"/>
</dbReference>
<dbReference type="EMBL" id="RXHJ01000001">
    <property type="protein sequence ID" value="RSZ66223.1"/>
    <property type="molecule type" value="Genomic_DNA"/>
</dbReference>
<feature type="domain" description="HTH cro/C1-type" evidence="1">
    <location>
        <begin position="33"/>
        <end position="88"/>
    </location>
</feature>
<dbReference type="SUPFAM" id="SSF47413">
    <property type="entry name" value="lambda repressor-like DNA-binding domains"/>
    <property type="match status" value="1"/>
</dbReference>
<dbReference type="Pfam" id="PF01381">
    <property type="entry name" value="HTH_3"/>
    <property type="match status" value="1"/>
</dbReference>
<dbReference type="CDD" id="cd00093">
    <property type="entry name" value="HTH_XRE"/>
    <property type="match status" value="1"/>
</dbReference>
<protein>
    <submittedName>
        <fullName evidence="2">Transcriptional regulator</fullName>
    </submittedName>
</protein>